<dbReference type="GO" id="GO:0022857">
    <property type="term" value="F:transmembrane transporter activity"/>
    <property type="evidence" value="ECO:0007669"/>
    <property type="project" value="InterPro"/>
</dbReference>
<feature type="transmembrane region" description="Helical" evidence="9">
    <location>
        <begin position="334"/>
        <end position="354"/>
    </location>
</feature>
<evidence type="ECO:0000313" key="10">
    <source>
        <dbReference type="EMBL" id="MBC6679383.1"/>
    </source>
</evidence>
<reference evidence="10" key="1">
    <citation type="submission" date="2020-08" db="EMBL/GenBank/DDBJ databases">
        <title>Genome public.</title>
        <authorList>
            <person name="Liu C."/>
            <person name="Sun Q."/>
        </authorList>
    </citation>
    <scope>NUCLEOTIDE SEQUENCE</scope>
    <source>
        <strain evidence="10">BX12</strain>
    </source>
</reference>
<evidence type="ECO:0000256" key="2">
    <source>
        <dbReference type="ARBA" id="ARBA00008220"/>
    </source>
</evidence>
<dbReference type="AlphaFoldDB" id="A0A923NI04"/>
<feature type="transmembrane region" description="Helical" evidence="9">
    <location>
        <begin position="205"/>
        <end position="224"/>
    </location>
</feature>
<evidence type="ECO:0000256" key="3">
    <source>
        <dbReference type="ARBA" id="ARBA00022448"/>
    </source>
</evidence>
<evidence type="ECO:0000256" key="8">
    <source>
        <dbReference type="ARBA" id="ARBA00023136"/>
    </source>
</evidence>
<evidence type="ECO:0000256" key="7">
    <source>
        <dbReference type="ARBA" id="ARBA00022989"/>
    </source>
</evidence>
<evidence type="ECO:0000256" key="4">
    <source>
        <dbReference type="ARBA" id="ARBA00022475"/>
    </source>
</evidence>
<feature type="transmembrane region" description="Helical" evidence="9">
    <location>
        <begin position="158"/>
        <end position="181"/>
    </location>
</feature>
<feature type="transmembrane region" description="Helical" evidence="9">
    <location>
        <begin position="128"/>
        <end position="146"/>
    </location>
</feature>
<evidence type="ECO:0000256" key="1">
    <source>
        <dbReference type="ARBA" id="ARBA00004651"/>
    </source>
</evidence>
<feature type="transmembrane region" description="Helical" evidence="9">
    <location>
        <begin position="280"/>
        <end position="313"/>
    </location>
</feature>
<feature type="transmembrane region" description="Helical" evidence="9">
    <location>
        <begin position="84"/>
        <end position="108"/>
    </location>
</feature>
<keyword evidence="11" id="KW-1185">Reference proteome</keyword>
<dbReference type="InterPro" id="IPR002293">
    <property type="entry name" value="AA/rel_permease1"/>
</dbReference>
<keyword evidence="3" id="KW-0813">Transport</keyword>
<feature type="transmembrane region" description="Helical" evidence="9">
    <location>
        <begin position="420"/>
        <end position="441"/>
    </location>
</feature>
<dbReference type="Pfam" id="PF13520">
    <property type="entry name" value="AA_permease_2"/>
    <property type="match status" value="1"/>
</dbReference>
<feature type="transmembrane region" description="Helical" evidence="9">
    <location>
        <begin position="42"/>
        <end position="63"/>
    </location>
</feature>
<evidence type="ECO:0000256" key="9">
    <source>
        <dbReference type="SAM" id="Phobius"/>
    </source>
</evidence>
<feature type="transmembrane region" description="Helical" evidence="9">
    <location>
        <begin position="393"/>
        <end position="414"/>
    </location>
</feature>
<dbReference type="RefSeq" id="WP_187302491.1">
    <property type="nucleotide sequence ID" value="NZ_CBCTQH010000016.1"/>
</dbReference>
<keyword evidence="7 9" id="KW-1133">Transmembrane helix</keyword>
<dbReference type="Gene3D" id="1.20.1740.10">
    <property type="entry name" value="Amino acid/polyamine transporter I"/>
    <property type="match status" value="1"/>
</dbReference>
<dbReference type="PANTHER" id="PTHR42770">
    <property type="entry name" value="AMINO ACID TRANSPORTER-RELATED"/>
    <property type="match status" value="1"/>
</dbReference>
<dbReference type="Proteomes" id="UP000602647">
    <property type="component" value="Unassembled WGS sequence"/>
</dbReference>
<proteinExistence type="inferred from homology"/>
<dbReference type="InterPro" id="IPR004754">
    <property type="entry name" value="Amino_acid_antiprt"/>
</dbReference>
<feature type="transmembrane region" description="Helical" evidence="9">
    <location>
        <begin position="12"/>
        <end position="30"/>
    </location>
</feature>
<dbReference type="PANTHER" id="PTHR42770:SF4">
    <property type="entry name" value="ARGININE_ORNITHINE ANTIPORTER-RELATED"/>
    <property type="match status" value="1"/>
</dbReference>
<dbReference type="InterPro" id="IPR050367">
    <property type="entry name" value="APC_superfamily"/>
</dbReference>
<dbReference type="EMBL" id="JACRYT010000004">
    <property type="protein sequence ID" value="MBC6679383.1"/>
    <property type="molecule type" value="Genomic_DNA"/>
</dbReference>
<organism evidence="10 11">
    <name type="scientific">Zhenpiania hominis</name>
    <dbReference type="NCBI Taxonomy" id="2763644"/>
    <lineage>
        <taxon>Bacteria</taxon>
        <taxon>Bacillati</taxon>
        <taxon>Bacillota</taxon>
        <taxon>Clostridia</taxon>
        <taxon>Peptostreptococcales</taxon>
        <taxon>Anaerovoracaceae</taxon>
        <taxon>Zhenpiania</taxon>
    </lineage>
</organism>
<name>A0A923NI04_9FIRM</name>
<comment type="subcellular location">
    <subcellularLocation>
        <location evidence="1">Cell membrane</location>
        <topology evidence="1">Multi-pass membrane protein</topology>
    </subcellularLocation>
</comment>
<gene>
    <name evidence="10" type="ORF">H9L42_06045</name>
</gene>
<dbReference type="PIRSF" id="PIRSF006060">
    <property type="entry name" value="AA_transporter"/>
    <property type="match status" value="1"/>
</dbReference>
<protein>
    <submittedName>
        <fullName evidence="10">Amino acid permease</fullName>
    </submittedName>
</protein>
<keyword evidence="5 9" id="KW-0812">Transmembrane</keyword>
<keyword evidence="6" id="KW-0029">Amino-acid transport</keyword>
<evidence type="ECO:0000256" key="5">
    <source>
        <dbReference type="ARBA" id="ARBA00022692"/>
    </source>
</evidence>
<dbReference type="GO" id="GO:0005886">
    <property type="term" value="C:plasma membrane"/>
    <property type="evidence" value="ECO:0007669"/>
    <property type="project" value="UniProtKB-SubCell"/>
</dbReference>
<feature type="transmembrane region" description="Helical" evidence="9">
    <location>
        <begin position="236"/>
        <end position="260"/>
    </location>
</feature>
<feature type="transmembrane region" description="Helical" evidence="9">
    <location>
        <begin position="453"/>
        <end position="474"/>
    </location>
</feature>
<comment type="similarity">
    <text evidence="2">Belongs to the amino acid-polyamine-organocation (APC) superfamily. Basic amino acid/polyamine antiporter (APA) (TC 2.A.3.2) family.</text>
</comment>
<evidence type="ECO:0000313" key="11">
    <source>
        <dbReference type="Proteomes" id="UP000602647"/>
    </source>
</evidence>
<feature type="transmembrane region" description="Helical" evidence="9">
    <location>
        <begin position="360"/>
        <end position="381"/>
    </location>
</feature>
<sequence length="481" mass="51497">MENPKEKGLGTLRLTMFGIGLILASGAFAIPGDFAAAGAYPLASLIGWGITGVGMLSLCLCYFRLSIVKPQLTSGLYTYAREGFGEFIGFCSAWGYWISAILAQISFLTMLFSSLGHFFPGAFGAGNNLTSIVTASVIVWVLAFLISRGINQAVTINVIVVLAKLLPILVLLVAIIFARAFDPDVFMANFTGEGSGMTLIEQVKGTTFITVWIFIGIEGAVVISQRAKTTKDAGRATVICFLCMLALYMMISVLSMGVLPTEELAELSTPSMAGVLEAVVGSWGATLVNVAVIISIAGALFTYTILCVDSAYAPASKGCFPKFFARVNERGTPVTSLLLSTVVIQIFLIIIYFNDSTYQICYSLSTSMIMFPYFLSGLYCLKITFKGETLEGLSGGAKAGTWIIAVIGAVYGAWMLYASGWQAVLSSAVLFGPGILLYAYTQRQKAEKIFPRVVDTVAVVVVVVAFVLSIMFMANGTIQMF</sequence>
<keyword evidence="4" id="KW-1003">Cell membrane</keyword>
<evidence type="ECO:0000256" key="6">
    <source>
        <dbReference type="ARBA" id="ARBA00022970"/>
    </source>
</evidence>
<accession>A0A923NI04</accession>
<keyword evidence="8 9" id="KW-0472">Membrane</keyword>
<dbReference type="GO" id="GO:0006865">
    <property type="term" value="P:amino acid transport"/>
    <property type="evidence" value="ECO:0007669"/>
    <property type="project" value="UniProtKB-KW"/>
</dbReference>
<dbReference type="NCBIfam" id="TIGR00905">
    <property type="entry name" value="2A0302"/>
    <property type="match status" value="1"/>
</dbReference>
<comment type="caution">
    <text evidence="10">The sequence shown here is derived from an EMBL/GenBank/DDBJ whole genome shotgun (WGS) entry which is preliminary data.</text>
</comment>